<proteinExistence type="predicted"/>
<dbReference type="SUPFAM" id="SSF48097">
    <property type="entry name" value="Regulator of G-protein signaling, RGS"/>
    <property type="match status" value="1"/>
</dbReference>
<evidence type="ECO:0000313" key="2">
    <source>
        <dbReference type="Proteomes" id="UP001476798"/>
    </source>
</evidence>
<reference evidence="1 2" key="1">
    <citation type="submission" date="2021-06" db="EMBL/GenBank/DDBJ databases">
        <authorList>
            <person name="Palmer J.M."/>
        </authorList>
    </citation>
    <scope>NUCLEOTIDE SEQUENCE [LARGE SCALE GENOMIC DNA]</scope>
    <source>
        <strain evidence="1 2">GA_2019</strain>
        <tissue evidence="1">Muscle</tissue>
    </source>
</reference>
<dbReference type="InterPro" id="IPR044926">
    <property type="entry name" value="RGS_subdomain_2"/>
</dbReference>
<feature type="non-terminal residue" evidence="1">
    <location>
        <position position="1"/>
    </location>
</feature>
<dbReference type="InterPro" id="IPR036305">
    <property type="entry name" value="RGS_sf"/>
</dbReference>
<dbReference type="Proteomes" id="UP001476798">
    <property type="component" value="Unassembled WGS sequence"/>
</dbReference>
<keyword evidence="2" id="KW-1185">Reference proteome</keyword>
<dbReference type="EMBL" id="JAHRIO010032507">
    <property type="protein sequence ID" value="MEQ2169278.1"/>
    <property type="molecule type" value="Genomic_DNA"/>
</dbReference>
<gene>
    <name evidence="1" type="ORF">GOODEAATRI_023467</name>
</gene>
<dbReference type="PANTHER" id="PTHR45945">
    <property type="entry name" value="REGULATOR OF G-PROTEIN SIGNALING LOCO"/>
    <property type="match status" value="1"/>
</dbReference>
<protein>
    <submittedName>
        <fullName evidence="1">Uncharacterized protein</fullName>
    </submittedName>
</protein>
<name>A0ABV0ND09_9TELE</name>
<dbReference type="Gene3D" id="1.10.167.10">
    <property type="entry name" value="Regulator of G-protein Signalling 4, domain 2"/>
    <property type="match status" value="1"/>
</dbReference>
<dbReference type="InterPro" id="IPR046995">
    <property type="entry name" value="RGS10/12/14-like"/>
</dbReference>
<evidence type="ECO:0000313" key="1">
    <source>
        <dbReference type="EMBL" id="MEQ2169278.1"/>
    </source>
</evidence>
<comment type="caution">
    <text evidence="1">The sequence shown here is derived from an EMBL/GenBank/DDBJ whole genome shotgun (WGS) entry which is preliminary data.</text>
</comment>
<sequence length="80" mass="9039">LSQRAGEIYNSFLSSKATMPVNIDSQAQLADDVLTSPQPDMFKTQQLQVLDPHRFYVLRVVRRTQLFCITLAMKASSGQH</sequence>
<accession>A0ABV0ND09</accession>
<organism evidence="1 2">
    <name type="scientific">Goodea atripinnis</name>
    <dbReference type="NCBI Taxonomy" id="208336"/>
    <lineage>
        <taxon>Eukaryota</taxon>
        <taxon>Metazoa</taxon>
        <taxon>Chordata</taxon>
        <taxon>Craniata</taxon>
        <taxon>Vertebrata</taxon>
        <taxon>Euteleostomi</taxon>
        <taxon>Actinopterygii</taxon>
        <taxon>Neopterygii</taxon>
        <taxon>Teleostei</taxon>
        <taxon>Neoteleostei</taxon>
        <taxon>Acanthomorphata</taxon>
        <taxon>Ovalentaria</taxon>
        <taxon>Atherinomorphae</taxon>
        <taxon>Cyprinodontiformes</taxon>
        <taxon>Goodeidae</taxon>
        <taxon>Goodea</taxon>
    </lineage>
</organism>
<dbReference type="PANTHER" id="PTHR45945:SF1">
    <property type="entry name" value="REGULATOR OF G-PROTEIN SIGNALING 12"/>
    <property type="match status" value="1"/>
</dbReference>